<feature type="compositionally biased region" description="Low complexity" evidence="1">
    <location>
        <begin position="147"/>
        <end position="156"/>
    </location>
</feature>
<evidence type="ECO:0000313" key="3">
    <source>
        <dbReference type="EMBL" id="GMI01793.1"/>
    </source>
</evidence>
<evidence type="ECO:0000256" key="1">
    <source>
        <dbReference type="SAM" id="MobiDB-lite"/>
    </source>
</evidence>
<dbReference type="EMBL" id="BRXY01000583">
    <property type="protein sequence ID" value="GMI01793.1"/>
    <property type="molecule type" value="Genomic_DNA"/>
</dbReference>
<gene>
    <name evidence="3" type="ORF">TrST_g10418</name>
</gene>
<keyword evidence="2" id="KW-0812">Transmembrane</keyword>
<evidence type="ECO:0000256" key="2">
    <source>
        <dbReference type="SAM" id="Phobius"/>
    </source>
</evidence>
<evidence type="ECO:0000313" key="4">
    <source>
        <dbReference type="Proteomes" id="UP001165085"/>
    </source>
</evidence>
<feature type="transmembrane region" description="Helical" evidence="2">
    <location>
        <begin position="287"/>
        <end position="306"/>
    </location>
</feature>
<feature type="region of interest" description="Disordered" evidence="1">
    <location>
        <begin position="179"/>
        <end position="226"/>
    </location>
</feature>
<feature type="transmembrane region" description="Helical" evidence="2">
    <location>
        <begin position="251"/>
        <end position="275"/>
    </location>
</feature>
<feature type="transmembrane region" description="Helical" evidence="2">
    <location>
        <begin position="45"/>
        <end position="63"/>
    </location>
</feature>
<accession>A0A9W7F566</accession>
<comment type="caution">
    <text evidence="3">The sequence shown here is derived from an EMBL/GenBank/DDBJ whole genome shotgun (WGS) entry which is preliminary data.</text>
</comment>
<protein>
    <submittedName>
        <fullName evidence="3">Uncharacterized protein</fullName>
    </submittedName>
</protein>
<proteinExistence type="predicted"/>
<dbReference type="Proteomes" id="UP001165085">
    <property type="component" value="Unassembled WGS sequence"/>
</dbReference>
<feature type="transmembrane region" description="Helical" evidence="2">
    <location>
        <begin position="318"/>
        <end position="337"/>
    </location>
</feature>
<dbReference type="OrthoDB" id="207113at2759"/>
<dbReference type="AlphaFoldDB" id="A0A9W7F566"/>
<organism evidence="3 4">
    <name type="scientific">Triparma strigata</name>
    <dbReference type="NCBI Taxonomy" id="1606541"/>
    <lineage>
        <taxon>Eukaryota</taxon>
        <taxon>Sar</taxon>
        <taxon>Stramenopiles</taxon>
        <taxon>Ochrophyta</taxon>
        <taxon>Bolidophyceae</taxon>
        <taxon>Parmales</taxon>
        <taxon>Triparmaceae</taxon>
        <taxon>Triparma</taxon>
    </lineage>
</organism>
<feature type="region of interest" description="Disordered" evidence="1">
    <location>
        <begin position="124"/>
        <end position="156"/>
    </location>
</feature>
<keyword evidence="2" id="KW-1133">Transmembrane helix</keyword>
<sequence length="339" mass="36874">MVVDLSLHAISFCFLLKLTTSLDDVIWLSPFLARAPLERTSFQAIYISVCLSVTIAAFAAATLTKHVMDSYLSGWFDAERLLSVLAFVGLSILAFRDYKEWREEREAENNLILESNLPEIELCPSASNPQLPDLDPDSEIKSKSKSSKPSSAPTSVSSAYDFAPIATVQTSSSSLFSISPSSSSVSSNQPDTVSDGEDEFTHYRRPANHTGPDNNIADLNDNGVDNNVNNEHNSTSAVVNNNHHTPETRPFVNFLFVVILGTLDDMIVFVSCISGTSGATEITFPSLLIGAGAAIAVILSFSTFIAQVPWFQRVVEKLPMWCLLMAIALYVLVLGLVKG</sequence>
<name>A0A9W7F566_9STRA</name>
<keyword evidence="2" id="KW-0472">Membrane</keyword>
<keyword evidence="4" id="KW-1185">Reference proteome</keyword>
<feature type="transmembrane region" description="Helical" evidence="2">
    <location>
        <begin position="75"/>
        <end position="95"/>
    </location>
</feature>
<reference evidence="4" key="1">
    <citation type="journal article" date="2023" name="Commun. Biol.">
        <title>Genome analysis of Parmales, the sister group of diatoms, reveals the evolutionary specialization of diatoms from phago-mixotrophs to photoautotrophs.</title>
        <authorList>
            <person name="Ban H."/>
            <person name="Sato S."/>
            <person name="Yoshikawa S."/>
            <person name="Yamada K."/>
            <person name="Nakamura Y."/>
            <person name="Ichinomiya M."/>
            <person name="Sato N."/>
            <person name="Blanc-Mathieu R."/>
            <person name="Endo H."/>
            <person name="Kuwata A."/>
            <person name="Ogata H."/>
        </authorList>
    </citation>
    <scope>NUCLEOTIDE SEQUENCE [LARGE SCALE GENOMIC DNA]</scope>
    <source>
        <strain evidence="4">NIES 3701</strain>
    </source>
</reference>